<dbReference type="PROSITE" id="PS50234">
    <property type="entry name" value="VWFA"/>
    <property type="match status" value="1"/>
</dbReference>
<evidence type="ECO:0000259" key="1">
    <source>
        <dbReference type="PROSITE" id="PS50234"/>
    </source>
</evidence>
<dbReference type="SUPFAM" id="SSF53300">
    <property type="entry name" value="vWA-like"/>
    <property type="match status" value="1"/>
</dbReference>
<comment type="caution">
    <text evidence="2">The sequence shown here is derived from an EMBL/GenBank/DDBJ whole genome shotgun (WGS) entry which is preliminary data.</text>
</comment>
<dbReference type="EMBL" id="BART01001876">
    <property type="protein sequence ID" value="GAG73738.1"/>
    <property type="molecule type" value="Genomic_DNA"/>
</dbReference>
<dbReference type="GO" id="GO:0006289">
    <property type="term" value="P:nucleotide-excision repair"/>
    <property type="evidence" value="ECO:0007669"/>
    <property type="project" value="TreeGrafter"/>
</dbReference>
<dbReference type="CDD" id="cd00198">
    <property type="entry name" value="vWFA"/>
    <property type="match status" value="1"/>
</dbReference>
<organism evidence="2">
    <name type="scientific">marine sediment metagenome</name>
    <dbReference type="NCBI Taxonomy" id="412755"/>
    <lineage>
        <taxon>unclassified sequences</taxon>
        <taxon>metagenomes</taxon>
        <taxon>ecological metagenomes</taxon>
    </lineage>
</organism>
<feature type="non-terminal residue" evidence="2">
    <location>
        <position position="271"/>
    </location>
</feature>
<feature type="domain" description="VWFA" evidence="1">
    <location>
        <begin position="10"/>
        <end position="215"/>
    </location>
</feature>
<dbReference type="Pfam" id="PF13519">
    <property type="entry name" value="VWA_2"/>
    <property type="match status" value="1"/>
</dbReference>
<reference evidence="2" key="1">
    <citation type="journal article" date="2014" name="Front. Microbiol.">
        <title>High frequency of phylogenetically diverse reductive dehalogenase-homologous genes in deep subseafloor sedimentary metagenomes.</title>
        <authorList>
            <person name="Kawai M."/>
            <person name="Futagami T."/>
            <person name="Toyoda A."/>
            <person name="Takaki Y."/>
            <person name="Nishi S."/>
            <person name="Hori S."/>
            <person name="Arai W."/>
            <person name="Tsubouchi T."/>
            <person name="Morono Y."/>
            <person name="Uchiyama I."/>
            <person name="Ito T."/>
            <person name="Fujiyama A."/>
            <person name="Inagaki F."/>
            <person name="Takami H."/>
        </authorList>
    </citation>
    <scope>NUCLEOTIDE SEQUENCE</scope>
    <source>
        <strain evidence="2">Expedition CK06-06</strain>
    </source>
</reference>
<protein>
    <recommendedName>
        <fullName evidence="1">VWFA domain-containing protein</fullName>
    </recommendedName>
</protein>
<proteinExistence type="predicted"/>
<sequence length="271" mass="30584">MMGDLIKIEDCVILIDSSRSMVRKDFKPNRLLAALETAKNFIHEKFIVDPKDRIAILSFGDTIKKLCSFTYDEEQLVKSLEKIHISGNGLLDEGLAFAIQFLVAEMRRLGGKTSRIFIVSDNKLEYKEKIQKTIEIAKGLGIYIDACQLGKTQDYSKSILKKMVRLTGGQFGFFNNSKALLNAGMAFATKKELKTSSDYYSPDKKSDLAPLISEIALQLRRPSVLDIRLMMSSKERGQEKCQICHSVKAPITSSDFFSEGRYCPSCERPMH</sequence>
<dbReference type="InterPro" id="IPR036465">
    <property type="entry name" value="vWFA_dom_sf"/>
</dbReference>
<accession>X1AMZ5</accession>
<dbReference type="GO" id="GO:0005675">
    <property type="term" value="C:transcription factor TFIIH holo complex"/>
    <property type="evidence" value="ECO:0007669"/>
    <property type="project" value="TreeGrafter"/>
</dbReference>
<dbReference type="AlphaFoldDB" id="X1AMZ5"/>
<dbReference type="InterPro" id="IPR002035">
    <property type="entry name" value="VWF_A"/>
</dbReference>
<evidence type="ECO:0000313" key="2">
    <source>
        <dbReference type="EMBL" id="GAG73738.1"/>
    </source>
</evidence>
<dbReference type="GO" id="GO:0006357">
    <property type="term" value="P:regulation of transcription by RNA polymerase II"/>
    <property type="evidence" value="ECO:0007669"/>
    <property type="project" value="TreeGrafter"/>
</dbReference>
<gene>
    <name evidence="2" type="ORF">S01H4_06194</name>
</gene>
<name>X1AMZ5_9ZZZZ</name>
<dbReference type="SMART" id="SM00327">
    <property type="entry name" value="VWA"/>
    <property type="match status" value="1"/>
</dbReference>
<dbReference type="PANTHER" id="PTHR12695">
    <property type="entry name" value="GENERAL TRANSCRIPTION FACTOR IIH SUBUNIT 2"/>
    <property type="match status" value="1"/>
</dbReference>
<dbReference type="Gene3D" id="3.40.50.410">
    <property type="entry name" value="von Willebrand factor, type A domain"/>
    <property type="match status" value="1"/>
</dbReference>
<dbReference type="PANTHER" id="PTHR12695:SF2">
    <property type="entry name" value="GENERAL TRANSCRIPTION FACTOR IIH SUBUNIT 2-RELATED"/>
    <property type="match status" value="1"/>
</dbReference>